<reference evidence="5" key="1">
    <citation type="submission" date="2018-06" db="EMBL/GenBank/DDBJ databases">
        <authorList>
            <person name="Zhirakovskaya E."/>
        </authorList>
    </citation>
    <scope>NUCLEOTIDE SEQUENCE</scope>
</reference>
<evidence type="ECO:0000313" key="5">
    <source>
        <dbReference type="EMBL" id="VAX23487.1"/>
    </source>
</evidence>
<evidence type="ECO:0000256" key="1">
    <source>
        <dbReference type="ARBA" id="ARBA00006295"/>
    </source>
</evidence>
<dbReference type="NCBIfam" id="TIGR00180">
    <property type="entry name" value="parB_part"/>
    <property type="match status" value="1"/>
</dbReference>
<dbReference type="FunFam" id="1.10.10.2830:FF:000001">
    <property type="entry name" value="Chromosome partitioning protein ParB"/>
    <property type="match status" value="1"/>
</dbReference>
<dbReference type="Pfam" id="PF17762">
    <property type="entry name" value="HTH_ParB"/>
    <property type="match status" value="1"/>
</dbReference>
<dbReference type="GO" id="GO:0007059">
    <property type="term" value="P:chromosome segregation"/>
    <property type="evidence" value="ECO:0007669"/>
    <property type="project" value="UniProtKB-KW"/>
</dbReference>
<name>A0A3B1D408_9ZZZZ</name>
<feature type="domain" description="ParB-like N-terminal" evidence="4">
    <location>
        <begin position="27"/>
        <end position="116"/>
    </location>
</feature>
<dbReference type="GO" id="GO:0045881">
    <property type="term" value="P:positive regulation of sporulation resulting in formation of a cellular spore"/>
    <property type="evidence" value="ECO:0007669"/>
    <property type="project" value="TreeGrafter"/>
</dbReference>
<dbReference type="CDD" id="cd16393">
    <property type="entry name" value="SPO0J_N"/>
    <property type="match status" value="1"/>
</dbReference>
<keyword evidence="2" id="KW-0159">Chromosome partition</keyword>
<dbReference type="InterPro" id="IPR057240">
    <property type="entry name" value="ParB_dimer_C"/>
</dbReference>
<protein>
    <submittedName>
        <fullName evidence="5">Chromosome (Plasmid) partitioning protein ParB</fullName>
    </submittedName>
</protein>
<evidence type="ECO:0000259" key="4">
    <source>
        <dbReference type="SMART" id="SM00470"/>
    </source>
</evidence>
<dbReference type="Pfam" id="PF02195">
    <property type="entry name" value="ParB_N"/>
    <property type="match status" value="1"/>
</dbReference>
<accession>A0A3B1D408</accession>
<dbReference type="GO" id="GO:0005694">
    <property type="term" value="C:chromosome"/>
    <property type="evidence" value="ECO:0007669"/>
    <property type="project" value="TreeGrafter"/>
</dbReference>
<dbReference type="InterPro" id="IPR004437">
    <property type="entry name" value="ParB/RepB/Spo0J"/>
</dbReference>
<organism evidence="5">
    <name type="scientific">hydrothermal vent metagenome</name>
    <dbReference type="NCBI Taxonomy" id="652676"/>
    <lineage>
        <taxon>unclassified sequences</taxon>
        <taxon>metagenomes</taxon>
        <taxon>ecological metagenomes</taxon>
    </lineage>
</organism>
<evidence type="ECO:0000256" key="3">
    <source>
        <dbReference type="ARBA" id="ARBA00023125"/>
    </source>
</evidence>
<dbReference type="InterPro" id="IPR036086">
    <property type="entry name" value="ParB/Sulfiredoxin_sf"/>
</dbReference>
<dbReference type="Gene3D" id="3.90.1530.30">
    <property type="match status" value="1"/>
</dbReference>
<dbReference type="InterPro" id="IPR003115">
    <property type="entry name" value="ParB_N"/>
</dbReference>
<dbReference type="PANTHER" id="PTHR33375:SF1">
    <property type="entry name" value="CHROMOSOME-PARTITIONING PROTEIN PARB-RELATED"/>
    <property type="match status" value="1"/>
</dbReference>
<dbReference type="FunFam" id="3.90.1530.30:FF:000001">
    <property type="entry name" value="Chromosome partitioning protein ParB"/>
    <property type="match status" value="1"/>
</dbReference>
<dbReference type="GO" id="GO:0003677">
    <property type="term" value="F:DNA binding"/>
    <property type="evidence" value="ECO:0007669"/>
    <property type="project" value="UniProtKB-KW"/>
</dbReference>
<evidence type="ECO:0000256" key="2">
    <source>
        <dbReference type="ARBA" id="ARBA00022829"/>
    </source>
</evidence>
<dbReference type="SMART" id="SM00470">
    <property type="entry name" value="ParB"/>
    <property type="match status" value="1"/>
</dbReference>
<dbReference type="SUPFAM" id="SSF109709">
    <property type="entry name" value="KorB DNA-binding domain-like"/>
    <property type="match status" value="1"/>
</dbReference>
<proteinExistence type="inferred from homology"/>
<dbReference type="Pfam" id="PF23552">
    <property type="entry name" value="ParB_C"/>
    <property type="match status" value="1"/>
</dbReference>
<comment type="similarity">
    <text evidence="1">Belongs to the ParB family.</text>
</comment>
<dbReference type="InterPro" id="IPR050336">
    <property type="entry name" value="Chromosome_partition/occlusion"/>
</dbReference>
<dbReference type="AlphaFoldDB" id="A0A3B1D408"/>
<dbReference type="PANTHER" id="PTHR33375">
    <property type="entry name" value="CHROMOSOME-PARTITIONING PROTEIN PARB-RELATED"/>
    <property type="match status" value="1"/>
</dbReference>
<gene>
    <name evidence="5" type="ORF">MNBD_NITROSPINAE02-343</name>
</gene>
<dbReference type="InterPro" id="IPR041468">
    <property type="entry name" value="HTH_ParB/Spo0J"/>
</dbReference>
<dbReference type="Gene3D" id="1.10.10.2830">
    <property type="match status" value="1"/>
</dbReference>
<sequence>MTRKALGRGLSALIPEKKTEEIGERVIELSVDDISPSRFQPRMVFKKESLEELASSIKERGIIQPVIVAKKRDGYELIAGERRWRAAKSIGYKNIPALVKIVRDSDALEMALIENIQRENLNPVEEANAYERLMKEFALTQEGLARKLGKNRSTVANMLRLLKLPQQIQDDLSDGRLTMGHARALLALGSKEEQSRLRKEILNSGMNVREVESQVKAGKGGKKKETPRLDIHLVDVVQKLERTLGAKVVASPKVRGGSIQIHYHDVDDLNRIVEYILSR</sequence>
<keyword evidence="3" id="KW-0238">DNA-binding</keyword>
<dbReference type="EMBL" id="UOGE01000085">
    <property type="protein sequence ID" value="VAX23487.1"/>
    <property type="molecule type" value="Genomic_DNA"/>
</dbReference>
<dbReference type="SUPFAM" id="SSF110849">
    <property type="entry name" value="ParB/Sulfiredoxin"/>
    <property type="match status" value="1"/>
</dbReference>